<dbReference type="GO" id="GO:0070187">
    <property type="term" value="C:shelterin complex"/>
    <property type="evidence" value="ECO:0007669"/>
    <property type="project" value="InterPro"/>
</dbReference>
<dbReference type="PANTHER" id="PTHR15512">
    <property type="entry name" value="TERF1-INTERACTING NUCLEAR FACTOR 2"/>
    <property type="match status" value="1"/>
</dbReference>
<protein>
    <recommendedName>
        <fullName evidence="1">TERF1-interacting nuclear factor 2 N-terminal domain-containing protein</fullName>
    </recommendedName>
</protein>
<keyword evidence="3" id="KW-1185">Reference proteome</keyword>
<sequence length="126" mass="14164">MSPPLSHLRLQAPPLRLLLGAMWRVAKQQAHEHYGMLEEFVAAATESVPDLLSIKEKTVLLLALRTKMFLSDPDPSLLDRSKVSTVTGSEWDRSMSSLKDAVSKVWTQTLSEKSSVESLMLRWSRS</sequence>
<dbReference type="Pfam" id="PF14973">
    <property type="entry name" value="TINF2_N"/>
    <property type="match status" value="1"/>
</dbReference>
<proteinExistence type="predicted"/>
<comment type="caution">
    <text evidence="2">The sequence shown here is derived from an EMBL/GenBank/DDBJ whole genome shotgun (WGS) entry which is preliminary data.</text>
</comment>
<dbReference type="InterPro" id="IPR039098">
    <property type="entry name" value="TINF2"/>
</dbReference>
<dbReference type="PANTHER" id="PTHR15512:SF2">
    <property type="match status" value="1"/>
</dbReference>
<dbReference type="InterPro" id="IPR029400">
    <property type="entry name" value="TINF2_N"/>
</dbReference>
<evidence type="ECO:0000313" key="2">
    <source>
        <dbReference type="EMBL" id="KAK7879625.1"/>
    </source>
</evidence>
<dbReference type="GO" id="GO:0016233">
    <property type="term" value="P:telomere capping"/>
    <property type="evidence" value="ECO:0007669"/>
    <property type="project" value="InterPro"/>
</dbReference>
<name>A0AAW0MGM9_9GOBI</name>
<gene>
    <name evidence="2" type="ORF">WMY93_033664</name>
</gene>
<accession>A0AAW0MGM9</accession>
<dbReference type="AlphaFoldDB" id="A0AAW0MGM9"/>
<organism evidence="2 3">
    <name type="scientific">Mugilogobius chulae</name>
    <name type="common">yellowstripe goby</name>
    <dbReference type="NCBI Taxonomy" id="88201"/>
    <lineage>
        <taxon>Eukaryota</taxon>
        <taxon>Metazoa</taxon>
        <taxon>Chordata</taxon>
        <taxon>Craniata</taxon>
        <taxon>Vertebrata</taxon>
        <taxon>Euteleostomi</taxon>
        <taxon>Actinopterygii</taxon>
        <taxon>Neopterygii</taxon>
        <taxon>Teleostei</taxon>
        <taxon>Neoteleostei</taxon>
        <taxon>Acanthomorphata</taxon>
        <taxon>Gobiaria</taxon>
        <taxon>Gobiiformes</taxon>
        <taxon>Gobioidei</taxon>
        <taxon>Gobiidae</taxon>
        <taxon>Gobionellinae</taxon>
        <taxon>Mugilogobius</taxon>
    </lineage>
</organism>
<dbReference type="GO" id="GO:1904356">
    <property type="term" value="P:regulation of telomere maintenance via telomere lengthening"/>
    <property type="evidence" value="ECO:0007669"/>
    <property type="project" value="TreeGrafter"/>
</dbReference>
<dbReference type="GO" id="GO:0042162">
    <property type="term" value="F:telomeric DNA binding"/>
    <property type="evidence" value="ECO:0007669"/>
    <property type="project" value="TreeGrafter"/>
</dbReference>
<evidence type="ECO:0000313" key="3">
    <source>
        <dbReference type="Proteomes" id="UP001460270"/>
    </source>
</evidence>
<dbReference type="Proteomes" id="UP001460270">
    <property type="component" value="Unassembled WGS sequence"/>
</dbReference>
<dbReference type="EMBL" id="JBBPFD010000227">
    <property type="protein sequence ID" value="KAK7879625.1"/>
    <property type="molecule type" value="Genomic_DNA"/>
</dbReference>
<reference evidence="3" key="1">
    <citation type="submission" date="2024-04" db="EMBL/GenBank/DDBJ databases">
        <title>Salinicola lusitanus LLJ914,a marine bacterium isolated from the Okinawa Trough.</title>
        <authorList>
            <person name="Li J."/>
        </authorList>
    </citation>
    <scope>NUCLEOTIDE SEQUENCE [LARGE SCALE GENOMIC DNA]</scope>
</reference>
<evidence type="ECO:0000259" key="1">
    <source>
        <dbReference type="Pfam" id="PF14973"/>
    </source>
</evidence>
<feature type="domain" description="TERF1-interacting nuclear factor 2 N-terminal" evidence="1">
    <location>
        <begin position="23"/>
        <end position="71"/>
    </location>
</feature>